<dbReference type="PANTHER" id="PTHR22942">
    <property type="entry name" value="RECA/RAD51/RADA DNA STRAND-PAIRING FAMILY MEMBER"/>
    <property type="match status" value="1"/>
</dbReference>
<dbReference type="GO" id="GO:0007131">
    <property type="term" value="P:reciprocal meiotic recombination"/>
    <property type="evidence" value="ECO:0007669"/>
    <property type="project" value="TreeGrafter"/>
</dbReference>
<dbReference type="GO" id="GO:0006312">
    <property type="term" value="P:mitotic recombination"/>
    <property type="evidence" value="ECO:0007669"/>
    <property type="project" value="TreeGrafter"/>
</dbReference>
<dbReference type="InterPro" id="IPR027417">
    <property type="entry name" value="P-loop_NTPase"/>
</dbReference>
<dbReference type="InterPro" id="IPR003593">
    <property type="entry name" value="AAA+_ATPase"/>
</dbReference>
<dbReference type="GO" id="GO:0000794">
    <property type="term" value="C:condensed nuclear chromosome"/>
    <property type="evidence" value="ECO:0007669"/>
    <property type="project" value="TreeGrafter"/>
</dbReference>
<dbReference type="PANTHER" id="PTHR22942:SF39">
    <property type="entry name" value="DNA REPAIR PROTEIN RAD51 HOMOLOG 1"/>
    <property type="match status" value="1"/>
</dbReference>
<dbReference type="FunFam" id="3.40.50.300:FF:002052">
    <property type="entry name" value="DNA repair protein RAD51 homolog"/>
    <property type="match status" value="1"/>
</dbReference>
<accession>A0A194Q7E3</accession>
<protein>
    <submittedName>
        <fullName evidence="7">DNA repair protein RAD51-like 1</fullName>
    </submittedName>
</protein>
<evidence type="ECO:0000313" key="8">
    <source>
        <dbReference type="Proteomes" id="UP000053268"/>
    </source>
</evidence>
<dbReference type="GO" id="GO:0005524">
    <property type="term" value="F:ATP binding"/>
    <property type="evidence" value="ECO:0007669"/>
    <property type="project" value="UniProtKB-KW"/>
</dbReference>
<dbReference type="SUPFAM" id="SSF47794">
    <property type="entry name" value="Rad51 N-terminal domain-like"/>
    <property type="match status" value="1"/>
</dbReference>
<evidence type="ECO:0000256" key="3">
    <source>
        <dbReference type="ARBA" id="ARBA00023125"/>
    </source>
</evidence>
<dbReference type="SMART" id="SM00382">
    <property type="entry name" value="AAA"/>
    <property type="match status" value="1"/>
</dbReference>
<dbReference type="InterPro" id="IPR013632">
    <property type="entry name" value="Rad51_C"/>
</dbReference>
<reference evidence="7 8" key="1">
    <citation type="journal article" date="2015" name="Nat. Commun.">
        <title>Outbred genome sequencing and CRISPR/Cas9 gene editing in butterflies.</title>
        <authorList>
            <person name="Li X."/>
            <person name="Fan D."/>
            <person name="Zhang W."/>
            <person name="Liu G."/>
            <person name="Zhang L."/>
            <person name="Zhao L."/>
            <person name="Fang X."/>
            <person name="Chen L."/>
            <person name="Dong Y."/>
            <person name="Chen Y."/>
            <person name="Ding Y."/>
            <person name="Zhao R."/>
            <person name="Feng M."/>
            <person name="Zhu Y."/>
            <person name="Feng Y."/>
            <person name="Jiang X."/>
            <person name="Zhu D."/>
            <person name="Xiang H."/>
            <person name="Feng X."/>
            <person name="Li S."/>
            <person name="Wang J."/>
            <person name="Zhang G."/>
            <person name="Kronforst M.R."/>
            <person name="Wang W."/>
        </authorList>
    </citation>
    <scope>NUCLEOTIDE SEQUENCE [LARGE SCALE GENOMIC DNA]</scope>
    <source>
        <strain evidence="7">Ya'a_city_454_Px</strain>
        <tissue evidence="7">Whole body</tissue>
    </source>
</reference>
<dbReference type="Pfam" id="PF08423">
    <property type="entry name" value="Rad51"/>
    <property type="match status" value="1"/>
</dbReference>
<dbReference type="SUPFAM" id="SSF52540">
    <property type="entry name" value="P-loop containing nucleoside triphosphate hydrolases"/>
    <property type="match status" value="2"/>
</dbReference>
<evidence type="ECO:0000256" key="1">
    <source>
        <dbReference type="ARBA" id="ARBA00022741"/>
    </source>
</evidence>
<dbReference type="GO" id="GO:0003697">
    <property type="term" value="F:single-stranded DNA binding"/>
    <property type="evidence" value="ECO:0007669"/>
    <property type="project" value="TreeGrafter"/>
</dbReference>
<evidence type="ECO:0000259" key="5">
    <source>
        <dbReference type="PROSITE" id="PS50162"/>
    </source>
</evidence>
<dbReference type="GO" id="GO:0000730">
    <property type="term" value="P:DNA recombinase assembly"/>
    <property type="evidence" value="ECO:0007669"/>
    <property type="project" value="TreeGrafter"/>
</dbReference>
<dbReference type="GO" id="GO:0042148">
    <property type="term" value="P:DNA strand invasion"/>
    <property type="evidence" value="ECO:0007669"/>
    <property type="project" value="TreeGrafter"/>
</dbReference>
<comment type="similarity">
    <text evidence="4">Belongs to the RecA family.</text>
</comment>
<dbReference type="GO" id="GO:0070192">
    <property type="term" value="P:chromosome organization involved in meiotic cell cycle"/>
    <property type="evidence" value="ECO:0007669"/>
    <property type="project" value="TreeGrafter"/>
</dbReference>
<dbReference type="FunFam" id="1.10.150.20:FF:000008">
    <property type="entry name" value="DNA repair protein RAD51 homolog"/>
    <property type="match status" value="1"/>
</dbReference>
<dbReference type="Gene3D" id="1.10.150.20">
    <property type="entry name" value="5' to 3' exonuclease, C-terminal subdomain"/>
    <property type="match status" value="1"/>
</dbReference>
<evidence type="ECO:0000256" key="2">
    <source>
        <dbReference type="ARBA" id="ARBA00022840"/>
    </source>
</evidence>
<name>A0A194Q7E3_PAPXU</name>
<keyword evidence="8" id="KW-1185">Reference proteome</keyword>
<keyword evidence="1 4" id="KW-0547">Nucleotide-binding</keyword>
<organism evidence="7 8">
    <name type="scientific">Papilio xuthus</name>
    <name type="common">Asian swallowtail butterfly</name>
    <dbReference type="NCBI Taxonomy" id="66420"/>
    <lineage>
        <taxon>Eukaryota</taxon>
        <taxon>Metazoa</taxon>
        <taxon>Ecdysozoa</taxon>
        <taxon>Arthropoda</taxon>
        <taxon>Hexapoda</taxon>
        <taxon>Insecta</taxon>
        <taxon>Pterygota</taxon>
        <taxon>Neoptera</taxon>
        <taxon>Endopterygota</taxon>
        <taxon>Lepidoptera</taxon>
        <taxon>Glossata</taxon>
        <taxon>Ditrysia</taxon>
        <taxon>Papilionoidea</taxon>
        <taxon>Papilionidae</taxon>
        <taxon>Papilioninae</taxon>
        <taxon>Papilio</taxon>
    </lineage>
</organism>
<dbReference type="GO" id="GO:0003690">
    <property type="term" value="F:double-stranded DNA binding"/>
    <property type="evidence" value="ECO:0007669"/>
    <property type="project" value="TreeGrafter"/>
</dbReference>
<gene>
    <name evidence="7" type="ORF">RR46_08499</name>
</gene>
<dbReference type="EMBL" id="KQ459324">
    <property type="protein sequence ID" value="KPJ01462.1"/>
    <property type="molecule type" value="Genomic_DNA"/>
</dbReference>
<dbReference type="Gene3D" id="3.40.50.300">
    <property type="entry name" value="P-loop containing nucleotide triphosphate hydrolases"/>
    <property type="match status" value="2"/>
</dbReference>
<sequence length="464" mass="51034">MTATASAVTASVDEDLDDCGPQLISKLEGNGITSGDIKKLEEAGYHTVESVAYAPKKWLITIKGISEAKADKILLEASKLVPMGFTTATEFHQKRAEIIQLTTGSKELDRLLGGGIETGSITEIFGEFRTGKTQLCHTLAVTCQLPIEQSGGEGKCMYIDTEGTFRPERLLAVAQRYGMEGAAVLDNVAYARAYNTDHQTQLLVQACAMMAESRQEIFILCLLSYSYYNLDIVDSATALYRTDYSGRGELNSRQLHLGRFMRMLLRLADELPIEQSGGEGKCMYIDTEGTFRPERLLAVAQRYGMEGAAVLDNVAYARAYNTDHQTQLLVQACAMMAESRYSLLIVDSATALYRTDYSGRGELNSRQLHLGRFMRMLLRLADEFGVAVIITNQVVAQVDAVGVFNADTKKPIGGHIIAHASTTRLYLRKGRGDNRVCKIYDSPCLPETEAMFAISTEGITDAKE</sequence>
<keyword evidence="3" id="KW-0238">DNA-binding</keyword>
<feature type="domain" description="RecA family profile 1" evidence="5">
    <location>
        <begin position="97"/>
        <end position="394"/>
    </location>
</feature>
<dbReference type="GO" id="GO:0140664">
    <property type="term" value="F:ATP-dependent DNA damage sensor activity"/>
    <property type="evidence" value="ECO:0007669"/>
    <property type="project" value="InterPro"/>
</dbReference>
<dbReference type="Pfam" id="PF14520">
    <property type="entry name" value="HHH_5"/>
    <property type="match status" value="1"/>
</dbReference>
<dbReference type="InterPro" id="IPR020588">
    <property type="entry name" value="RecA_ATP-bd"/>
</dbReference>
<keyword evidence="2 4" id="KW-0067">ATP-binding</keyword>
<evidence type="ECO:0000313" key="7">
    <source>
        <dbReference type="EMBL" id="KPJ01462.1"/>
    </source>
</evidence>
<proteinExistence type="inferred from homology"/>
<dbReference type="InterPro" id="IPR020587">
    <property type="entry name" value="RecA_monomer-monomer_interface"/>
</dbReference>
<evidence type="ECO:0000259" key="6">
    <source>
        <dbReference type="PROSITE" id="PS50163"/>
    </source>
</evidence>
<evidence type="ECO:0000256" key="4">
    <source>
        <dbReference type="RuleBase" id="RU003422"/>
    </source>
</evidence>
<feature type="domain" description="RecA family profile 2" evidence="6">
    <location>
        <begin position="402"/>
        <end position="464"/>
    </location>
</feature>
<dbReference type="STRING" id="66420.A0A194Q7E3"/>
<dbReference type="GO" id="GO:0000150">
    <property type="term" value="F:DNA strand exchange activity"/>
    <property type="evidence" value="ECO:0007669"/>
    <property type="project" value="TreeGrafter"/>
</dbReference>
<dbReference type="AlphaFoldDB" id="A0A194Q7E3"/>
<dbReference type="PROSITE" id="PS50162">
    <property type="entry name" value="RECA_2"/>
    <property type="match status" value="1"/>
</dbReference>
<dbReference type="CDD" id="cd19513">
    <property type="entry name" value="Rad51"/>
    <property type="match status" value="1"/>
</dbReference>
<dbReference type="PROSITE" id="PS50163">
    <property type="entry name" value="RECA_3"/>
    <property type="match status" value="1"/>
</dbReference>
<dbReference type="InterPro" id="IPR010995">
    <property type="entry name" value="DNA_repair_Rad51/TF_NusA_a-hlx"/>
</dbReference>
<dbReference type="Proteomes" id="UP000053268">
    <property type="component" value="Unassembled WGS sequence"/>
</dbReference>